<dbReference type="OrthoDB" id="4789692at2759"/>
<sequence>MDRQQSSSSEPEKTLLHTIIFFPIDYDDPENMSIAAVENADNSLSTGPHKHMVRRPHRDQADRAVEDMQEYFQDAHFARVQRRLRSIYFYSRRNFEKEKIYTEGSDTYAAEEKEGETTSRRFLHQMPVFMSMLDHMGFRTIYARNLRSAIRHARRLKREIHDLKSPEFRPTRTPRMSMTSNPFAVSPTTPGIAPPDQKVMLLTYRMVGSRIHMDSRAYDAHVGEGVLVYPSRDEVALDSAKIYDIQAFDEVAKQGNHWRPAWHDCDMKSAMSGGTRCPFERQPYRNLWHGKSQILKRGHSSCTSMVDTIAWGRFAEPACYRALQRFHRELKRKDLKHVNKDERPGRLAKRAEQHILHNSRFYNYIHQEYVESLQSWGELRVFVRMRNVKHPKIKGKVVRRPEVFNITRTHFNDTVAKERFQRKYGPPKVKVDKEDVDSEGSYAGGGSIANEITEDEREQKRQRDEDRRRGYLVQDYNAKQETIKKLAGYIKKRGLWTPQSGRTLKRKSDYVDFLEENDRMRRAAAPQEGDPQQEAPQPETDLEGETLVENGIDSPTDHPAGANGGSASQRHPGGNRGDDFFELPDEGSIIDYTYYTCNMNVSRLNRDSAEPFTTYPRINIKVIENFALQQYRRLFRRFPKHFESLNVGARVDIGISAKQELFINEVTRWWFASWFGGYQDVPLQDEVARGFADSFAEIYETSPDKGPNEPGVESDDDEDDYDEYEGYKVKTTLYKLKRGREGSRNHGGNGGSGDEGGDRRGDGRGDGKGDGEGDGEGDGGGSGANGRPDRPGGPGDDQGDEENPDSLEDDDDNHGNGGKGPNSTKNSKKKKAPGLAEEDDAQQDSVTEGSGKKVASRRKARDKTKAGSGGDGNGGVGQEPKQLGMSANQSRKRISVDNDEGDDNRDNQERPPTKKNKKNPAKPKNTSKTKKAKKASTSGMESRTGRRRDDIDEVEVF</sequence>
<dbReference type="AlphaFoldDB" id="A0A9P6GP00"/>
<evidence type="ECO:0000256" key="1">
    <source>
        <dbReference type="SAM" id="MobiDB-lite"/>
    </source>
</evidence>
<dbReference type="EMBL" id="WJXW01000004">
    <property type="protein sequence ID" value="KAF9737584.1"/>
    <property type="molecule type" value="Genomic_DNA"/>
</dbReference>
<evidence type="ECO:0000313" key="2">
    <source>
        <dbReference type="EMBL" id="KAF9737584.1"/>
    </source>
</evidence>
<organism evidence="2 3">
    <name type="scientific">Paraphaeosphaeria minitans</name>
    <dbReference type="NCBI Taxonomy" id="565426"/>
    <lineage>
        <taxon>Eukaryota</taxon>
        <taxon>Fungi</taxon>
        <taxon>Dikarya</taxon>
        <taxon>Ascomycota</taxon>
        <taxon>Pezizomycotina</taxon>
        <taxon>Dothideomycetes</taxon>
        <taxon>Pleosporomycetidae</taxon>
        <taxon>Pleosporales</taxon>
        <taxon>Massarineae</taxon>
        <taxon>Didymosphaeriaceae</taxon>
        <taxon>Paraphaeosphaeria</taxon>
    </lineage>
</organism>
<keyword evidence="3" id="KW-1185">Reference proteome</keyword>
<name>A0A9P6GP00_9PLEO</name>
<feature type="compositionally biased region" description="Basic residues" evidence="1">
    <location>
        <begin position="913"/>
        <end position="934"/>
    </location>
</feature>
<feature type="compositionally biased region" description="Acidic residues" evidence="1">
    <location>
        <begin position="797"/>
        <end position="812"/>
    </location>
</feature>
<feature type="compositionally biased region" description="Polar residues" evidence="1">
    <location>
        <begin position="174"/>
        <end position="189"/>
    </location>
</feature>
<feature type="region of interest" description="Disordered" evidence="1">
    <location>
        <begin position="549"/>
        <end position="578"/>
    </location>
</feature>
<feature type="region of interest" description="Disordered" evidence="1">
    <location>
        <begin position="738"/>
        <end position="957"/>
    </location>
</feature>
<accession>A0A9P6GP00</accession>
<feature type="compositionally biased region" description="Basic and acidic residues" evidence="1">
    <location>
        <begin position="457"/>
        <end position="469"/>
    </location>
</feature>
<protein>
    <submittedName>
        <fullName evidence="2">Uncharacterized protein</fullName>
    </submittedName>
</protein>
<reference evidence="2" key="1">
    <citation type="journal article" date="2020" name="Mol. Plant Microbe Interact.">
        <title>Genome Sequence of the Biocontrol Agent Coniothyrium minitans strain Conio (IMI 134523).</title>
        <authorList>
            <person name="Patel D."/>
            <person name="Shittu T.A."/>
            <person name="Baroncelli R."/>
            <person name="Muthumeenakshi S."/>
            <person name="Osborne T.H."/>
            <person name="Janganan T.K."/>
            <person name="Sreenivasaprasad S."/>
        </authorList>
    </citation>
    <scope>NUCLEOTIDE SEQUENCE</scope>
    <source>
        <strain evidence="2">Conio</strain>
    </source>
</reference>
<feature type="region of interest" description="Disordered" evidence="1">
    <location>
        <begin position="426"/>
        <end position="471"/>
    </location>
</feature>
<feature type="compositionally biased region" description="Gly residues" evidence="1">
    <location>
        <begin position="745"/>
        <end position="754"/>
    </location>
</feature>
<feature type="compositionally biased region" description="Basic and acidic residues" evidence="1">
    <location>
        <begin position="756"/>
        <end position="771"/>
    </location>
</feature>
<dbReference type="Proteomes" id="UP000756921">
    <property type="component" value="Unassembled WGS sequence"/>
</dbReference>
<proteinExistence type="predicted"/>
<comment type="caution">
    <text evidence="2">The sequence shown here is derived from an EMBL/GenBank/DDBJ whole genome shotgun (WGS) entry which is preliminary data.</text>
</comment>
<feature type="compositionally biased region" description="Acidic residues" evidence="1">
    <location>
        <begin position="712"/>
        <end position="724"/>
    </location>
</feature>
<feature type="region of interest" description="Disordered" evidence="1">
    <location>
        <begin position="699"/>
        <end position="726"/>
    </location>
</feature>
<feature type="compositionally biased region" description="Gly residues" evidence="1">
    <location>
        <begin position="867"/>
        <end position="877"/>
    </location>
</feature>
<gene>
    <name evidence="2" type="ORF">PMIN01_05363</name>
</gene>
<feature type="region of interest" description="Disordered" evidence="1">
    <location>
        <begin position="167"/>
        <end position="190"/>
    </location>
</feature>
<evidence type="ECO:0000313" key="3">
    <source>
        <dbReference type="Proteomes" id="UP000756921"/>
    </source>
</evidence>